<protein>
    <submittedName>
        <fullName evidence="3">Luciferase-like monooxygenase</fullName>
    </submittedName>
</protein>
<keyword evidence="1" id="KW-0560">Oxidoreductase</keyword>
<evidence type="ECO:0000313" key="4">
    <source>
        <dbReference type="Proteomes" id="UP000189777"/>
    </source>
</evidence>
<organism evidence="3 4">
    <name type="scientific">Krasilnikoviella flava</name>
    <dbReference type="NCBI Taxonomy" id="526729"/>
    <lineage>
        <taxon>Bacteria</taxon>
        <taxon>Bacillati</taxon>
        <taxon>Actinomycetota</taxon>
        <taxon>Actinomycetes</taxon>
        <taxon>Micrococcales</taxon>
        <taxon>Promicromonosporaceae</taxon>
        <taxon>Krasilnikoviella</taxon>
    </lineage>
</organism>
<dbReference type="EMBL" id="FUZQ01000004">
    <property type="protein sequence ID" value="SKC67874.1"/>
    <property type="molecule type" value="Genomic_DNA"/>
</dbReference>
<evidence type="ECO:0000256" key="1">
    <source>
        <dbReference type="ARBA" id="ARBA00023002"/>
    </source>
</evidence>
<evidence type="ECO:0000259" key="2">
    <source>
        <dbReference type="Pfam" id="PF00296"/>
    </source>
</evidence>
<reference evidence="3 4" key="1">
    <citation type="submission" date="2017-02" db="EMBL/GenBank/DDBJ databases">
        <authorList>
            <person name="Peterson S.W."/>
        </authorList>
    </citation>
    <scope>NUCLEOTIDE SEQUENCE [LARGE SCALE GENOMIC DNA]</scope>
    <source>
        <strain evidence="3 4">DSM 21481</strain>
    </source>
</reference>
<dbReference type="Proteomes" id="UP000189777">
    <property type="component" value="Unassembled WGS sequence"/>
</dbReference>
<dbReference type="Gene3D" id="3.20.20.30">
    <property type="entry name" value="Luciferase-like domain"/>
    <property type="match status" value="1"/>
</dbReference>
<dbReference type="CDD" id="cd01097">
    <property type="entry name" value="Tetrahydromethanopterin_reductase"/>
    <property type="match status" value="1"/>
</dbReference>
<dbReference type="OrthoDB" id="9775082at2"/>
<dbReference type="InterPro" id="IPR036661">
    <property type="entry name" value="Luciferase-like_sf"/>
</dbReference>
<dbReference type="InterPro" id="IPR011251">
    <property type="entry name" value="Luciferase-like_dom"/>
</dbReference>
<gene>
    <name evidence="3" type="ORF">SAMN04324258_2507</name>
</gene>
<keyword evidence="3" id="KW-0503">Monooxygenase</keyword>
<dbReference type="GO" id="GO:0016705">
    <property type="term" value="F:oxidoreductase activity, acting on paired donors, with incorporation or reduction of molecular oxygen"/>
    <property type="evidence" value="ECO:0007669"/>
    <property type="project" value="InterPro"/>
</dbReference>
<dbReference type="AlphaFoldDB" id="A0A1T5KVQ9"/>
<evidence type="ECO:0000313" key="3">
    <source>
        <dbReference type="EMBL" id="SKC67874.1"/>
    </source>
</evidence>
<dbReference type="PANTHER" id="PTHR43244">
    <property type="match status" value="1"/>
</dbReference>
<name>A0A1T5KVQ9_9MICO</name>
<feature type="domain" description="Luciferase-like" evidence="2">
    <location>
        <begin position="19"/>
        <end position="229"/>
    </location>
</feature>
<dbReference type="PANTHER" id="PTHR43244:SF1">
    <property type="entry name" value="5,10-METHYLENETETRAHYDROMETHANOPTERIN REDUCTASE"/>
    <property type="match status" value="1"/>
</dbReference>
<dbReference type="InterPro" id="IPR050564">
    <property type="entry name" value="F420-G6PD/mer"/>
</dbReference>
<dbReference type="GO" id="GO:0004497">
    <property type="term" value="F:monooxygenase activity"/>
    <property type="evidence" value="ECO:0007669"/>
    <property type="project" value="UniProtKB-KW"/>
</dbReference>
<dbReference type="Pfam" id="PF00296">
    <property type="entry name" value="Bac_luciferase"/>
    <property type="match status" value="1"/>
</dbReference>
<accession>A0A1T5KVQ9</accession>
<dbReference type="RefSeq" id="WP_079574804.1">
    <property type="nucleotide sequence ID" value="NZ_FUZQ01000004.1"/>
</dbReference>
<dbReference type="STRING" id="526729.SAMN04324258_2507"/>
<proteinExistence type="predicted"/>
<dbReference type="SUPFAM" id="SSF51679">
    <property type="entry name" value="Bacterial luciferase-like"/>
    <property type="match status" value="1"/>
</dbReference>
<keyword evidence="4" id="KW-1185">Reference proteome</keyword>
<sequence length="294" mass="31189">MTGYGHDPLFGVILTPDATDPARTVDLAIHAEHAGLDLVSVSDHQYHPRFLDAWTLLAWIAARTHSITVMPNVANLPLRPPAGLARAAASLDALSGGRVELGLGAGGHGDAIHSEGGPDLPIGERIDAFAEAVHVIRSLTTPGPPVTLDGRHHALHDATPGPPHPHPIGLWIGAVGPRMLRLVGRTGDGWIPSATRIPPSGLDAANARIDAAARAAGRDPSKIRRLYNISAPPSGHDRIWADQLIKLATDHAVSGLNLFVDDHDTITRFAEDVAPHVRKALGSHRGLETPRTRR</sequence>